<keyword evidence="1" id="KW-0472">Membrane</keyword>
<proteinExistence type="predicted"/>
<dbReference type="EMBL" id="SRLO01003031">
    <property type="protein sequence ID" value="TNN31950.1"/>
    <property type="molecule type" value="Genomic_DNA"/>
</dbReference>
<keyword evidence="1" id="KW-1133">Transmembrane helix</keyword>
<dbReference type="Proteomes" id="UP000314294">
    <property type="component" value="Unassembled WGS sequence"/>
</dbReference>
<organism evidence="2 3">
    <name type="scientific">Liparis tanakae</name>
    <name type="common">Tanaka's snailfish</name>
    <dbReference type="NCBI Taxonomy" id="230148"/>
    <lineage>
        <taxon>Eukaryota</taxon>
        <taxon>Metazoa</taxon>
        <taxon>Chordata</taxon>
        <taxon>Craniata</taxon>
        <taxon>Vertebrata</taxon>
        <taxon>Euteleostomi</taxon>
        <taxon>Actinopterygii</taxon>
        <taxon>Neopterygii</taxon>
        <taxon>Teleostei</taxon>
        <taxon>Neoteleostei</taxon>
        <taxon>Acanthomorphata</taxon>
        <taxon>Eupercaria</taxon>
        <taxon>Perciformes</taxon>
        <taxon>Cottioidei</taxon>
        <taxon>Cottales</taxon>
        <taxon>Liparidae</taxon>
        <taxon>Liparis</taxon>
    </lineage>
</organism>
<evidence type="ECO:0000313" key="2">
    <source>
        <dbReference type="EMBL" id="TNN31950.1"/>
    </source>
</evidence>
<keyword evidence="3" id="KW-1185">Reference proteome</keyword>
<keyword evidence="1" id="KW-0812">Transmembrane</keyword>
<name>A0A4Z2ETJ1_9TELE</name>
<evidence type="ECO:0000313" key="3">
    <source>
        <dbReference type="Proteomes" id="UP000314294"/>
    </source>
</evidence>
<protein>
    <submittedName>
        <fullName evidence="2">Uncharacterized protein</fullName>
    </submittedName>
</protein>
<sequence length="150" mass="16885">MSACRSLPGWLQFPVSRRLSPDSLSPDSLSPLLLYLVPQRLSLLSPEPEFPVPVLRPAPRSTSFRQVDARRTASTMVVMNSSVNVTVVLDHRDSFSKAVIKNVIVVVLGLSINYINAALIYTFHNHQVIWSFNYVTAEKEYAGFMFQLVF</sequence>
<gene>
    <name evidence="2" type="ORF">EYF80_057891</name>
</gene>
<dbReference type="OrthoDB" id="10624665at2759"/>
<comment type="caution">
    <text evidence="2">The sequence shown here is derived from an EMBL/GenBank/DDBJ whole genome shotgun (WGS) entry which is preliminary data.</text>
</comment>
<feature type="transmembrane region" description="Helical" evidence="1">
    <location>
        <begin position="102"/>
        <end position="123"/>
    </location>
</feature>
<reference evidence="2 3" key="1">
    <citation type="submission" date="2019-03" db="EMBL/GenBank/DDBJ databases">
        <title>First draft genome of Liparis tanakae, snailfish: a comprehensive survey of snailfish specific genes.</title>
        <authorList>
            <person name="Kim W."/>
            <person name="Song I."/>
            <person name="Jeong J.-H."/>
            <person name="Kim D."/>
            <person name="Kim S."/>
            <person name="Ryu S."/>
            <person name="Song J.Y."/>
            <person name="Lee S.K."/>
        </authorList>
    </citation>
    <scope>NUCLEOTIDE SEQUENCE [LARGE SCALE GENOMIC DNA]</scope>
    <source>
        <tissue evidence="2">Muscle</tissue>
    </source>
</reference>
<evidence type="ECO:0000256" key="1">
    <source>
        <dbReference type="SAM" id="Phobius"/>
    </source>
</evidence>
<accession>A0A4Z2ETJ1</accession>
<dbReference type="AlphaFoldDB" id="A0A4Z2ETJ1"/>